<feature type="transmembrane region" description="Helical" evidence="1">
    <location>
        <begin position="47"/>
        <end position="67"/>
    </location>
</feature>
<comment type="caution">
    <text evidence="2">The sequence shown here is derived from an EMBL/GenBank/DDBJ whole genome shotgun (WGS) entry which is preliminary data.</text>
</comment>
<keyword evidence="1" id="KW-1133">Transmembrane helix</keyword>
<keyword evidence="1" id="KW-0472">Membrane</keyword>
<reference evidence="2" key="1">
    <citation type="submission" date="2022-07" db="EMBL/GenBank/DDBJ databases">
        <title>Phylogenomic reconstructions and comparative analyses of Kickxellomycotina fungi.</title>
        <authorList>
            <person name="Reynolds N.K."/>
            <person name="Stajich J.E."/>
            <person name="Barry K."/>
            <person name="Grigoriev I.V."/>
            <person name="Crous P."/>
            <person name="Smith M.E."/>
        </authorList>
    </citation>
    <scope>NUCLEOTIDE SEQUENCE</scope>
    <source>
        <strain evidence="2">BCRC 34381</strain>
    </source>
</reference>
<accession>A0A9W8CMT4</accession>
<dbReference type="OrthoDB" id="5663971at2759"/>
<organism evidence="2 3">
    <name type="scientific">Coemansia biformis</name>
    <dbReference type="NCBI Taxonomy" id="1286918"/>
    <lineage>
        <taxon>Eukaryota</taxon>
        <taxon>Fungi</taxon>
        <taxon>Fungi incertae sedis</taxon>
        <taxon>Zoopagomycota</taxon>
        <taxon>Kickxellomycotina</taxon>
        <taxon>Kickxellomycetes</taxon>
        <taxon>Kickxellales</taxon>
        <taxon>Kickxellaceae</taxon>
        <taxon>Coemansia</taxon>
    </lineage>
</organism>
<dbReference type="Proteomes" id="UP001143981">
    <property type="component" value="Unassembled WGS sequence"/>
</dbReference>
<proteinExistence type="predicted"/>
<keyword evidence="1" id="KW-0812">Transmembrane</keyword>
<evidence type="ECO:0000313" key="2">
    <source>
        <dbReference type="EMBL" id="KAJ1717851.1"/>
    </source>
</evidence>
<evidence type="ECO:0000313" key="3">
    <source>
        <dbReference type="Proteomes" id="UP001143981"/>
    </source>
</evidence>
<keyword evidence="3" id="KW-1185">Reference proteome</keyword>
<feature type="non-terminal residue" evidence="2">
    <location>
        <position position="70"/>
    </location>
</feature>
<dbReference type="EMBL" id="JANBOI010004364">
    <property type="protein sequence ID" value="KAJ1717851.1"/>
    <property type="molecule type" value="Genomic_DNA"/>
</dbReference>
<feature type="transmembrane region" description="Helical" evidence="1">
    <location>
        <begin position="12"/>
        <end position="35"/>
    </location>
</feature>
<name>A0A9W8CMT4_9FUNG</name>
<dbReference type="AlphaFoldDB" id="A0A9W8CMT4"/>
<protein>
    <submittedName>
        <fullName evidence="2">Uncharacterized protein</fullName>
    </submittedName>
</protein>
<evidence type="ECO:0000256" key="1">
    <source>
        <dbReference type="SAM" id="Phobius"/>
    </source>
</evidence>
<gene>
    <name evidence="2" type="ORF">LPJ61_007115</name>
</gene>
<sequence>MVIGRYHVHPKTNILVEVMFLGSNICLLASDRLFINMLPTQVDIRTAIYPLALSIVVATGLMILYLFGKL</sequence>